<accession>A0A0P7U2S0</accession>
<name>A0A0P7U2S0_SCLFO</name>
<dbReference type="SUPFAM" id="SSF50044">
    <property type="entry name" value="SH3-domain"/>
    <property type="match status" value="1"/>
</dbReference>
<dbReference type="PANTHER" id="PTHR23176">
    <property type="entry name" value="RHO/RAC/CDC GTPASE-ACTIVATING PROTEIN"/>
    <property type="match status" value="1"/>
</dbReference>
<protein>
    <recommendedName>
        <fullName evidence="5">SH3 domain-containing protein</fullName>
    </recommendedName>
</protein>
<evidence type="ECO:0000313" key="6">
    <source>
        <dbReference type="EMBL" id="KPP64475.1"/>
    </source>
</evidence>
<dbReference type="Pfam" id="PF00018">
    <property type="entry name" value="SH3_1"/>
    <property type="match status" value="1"/>
</dbReference>
<dbReference type="FunFam" id="2.30.30.40:FF:000101">
    <property type="entry name" value="Rho GTPase activating protein 9"/>
    <property type="match status" value="1"/>
</dbReference>
<dbReference type="GO" id="GO:0005737">
    <property type="term" value="C:cytoplasm"/>
    <property type="evidence" value="ECO:0007669"/>
    <property type="project" value="TreeGrafter"/>
</dbReference>
<proteinExistence type="predicted"/>
<dbReference type="AlphaFoldDB" id="A0A0P7U2S0"/>
<evidence type="ECO:0000256" key="4">
    <source>
        <dbReference type="SAM" id="MobiDB-lite"/>
    </source>
</evidence>
<gene>
    <name evidence="6" type="ORF">Z043_117176</name>
</gene>
<sequence length="342" mass="35896">MLSGSWRRSAVPKSAVSVPGGRGGVRGAVVLEAQYDYSYRGADGRQVSMHEGERFILLRKANADWWQVRRFGGTAKAKPFYVPATYVVEVPTTPAAAPSPQPASVSPSSSSSVVTMRLQSRASLTPFSPTQDSGTSTFSPVTKTFCRSMENLNSSCAFRGGGHGTGIAGDRFTTLPLSGPPNPVASSSGHLLVPRGPCGPMPRSRSSSNLPQNPYGDQGGASDRVAPVGANPSKSYSQWDMAASSRRLGDSQVSPSHPEPPRNKGSGGTNGGALALLVGRVFDTAPTRPSRRVPSTRSRPSPFSPRAAKLGKRGLEPHSGHKLPFPQQTRNAAHAGLSGARL</sequence>
<dbReference type="PROSITE" id="PS50002">
    <property type="entry name" value="SH3"/>
    <property type="match status" value="1"/>
</dbReference>
<dbReference type="PANTHER" id="PTHR23176:SF129">
    <property type="entry name" value="RHO GTPASE ACTIVATING PROTEIN AT 16F, ISOFORM E-RELATED"/>
    <property type="match status" value="1"/>
</dbReference>
<dbReference type="InterPro" id="IPR036028">
    <property type="entry name" value="SH3-like_dom_sf"/>
</dbReference>
<reference evidence="6 7" key="1">
    <citation type="submission" date="2015-08" db="EMBL/GenBank/DDBJ databases">
        <title>The genome of the Asian arowana (Scleropages formosus).</title>
        <authorList>
            <person name="Tan M.H."/>
            <person name="Gan H.M."/>
            <person name="Croft L.J."/>
            <person name="Austin C.M."/>
        </authorList>
    </citation>
    <scope>NUCLEOTIDE SEQUENCE [LARGE SCALE GENOMIC DNA]</scope>
    <source>
        <strain evidence="6">Aro1</strain>
    </source>
</reference>
<keyword evidence="1 3" id="KW-0728">SH3 domain</keyword>
<keyword evidence="2" id="KW-0343">GTPase activation</keyword>
<dbReference type="GO" id="GO:0005096">
    <property type="term" value="F:GTPase activator activity"/>
    <property type="evidence" value="ECO:0007669"/>
    <property type="project" value="UniProtKB-KW"/>
</dbReference>
<feature type="region of interest" description="Disordered" evidence="4">
    <location>
        <begin position="171"/>
        <end position="342"/>
    </location>
</feature>
<comment type="caution">
    <text evidence="6">The sequence shown here is derived from an EMBL/GenBank/DDBJ whole genome shotgun (WGS) entry which is preliminary data.</text>
</comment>
<feature type="domain" description="SH3" evidence="5">
    <location>
        <begin position="26"/>
        <end position="92"/>
    </location>
</feature>
<feature type="compositionally biased region" description="Low complexity" evidence="4">
    <location>
        <begin position="284"/>
        <end position="308"/>
    </location>
</feature>
<evidence type="ECO:0000259" key="5">
    <source>
        <dbReference type="PROSITE" id="PS50002"/>
    </source>
</evidence>
<dbReference type="InterPro" id="IPR001452">
    <property type="entry name" value="SH3_domain"/>
</dbReference>
<evidence type="ECO:0000256" key="2">
    <source>
        <dbReference type="ARBA" id="ARBA00022468"/>
    </source>
</evidence>
<dbReference type="Gene3D" id="2.30.30.40">
    <property type="entry name" value="SH3 Domains"/>
    <property type="match status" value="1"/>
</dbReference>
<evidence type="ECO:0000256" key="1">
    <source>
        <dbReference type="ARBA" id="ARBA00022443"/>
    </source>
</evidence>
<evidence type="ECO:0000256" key="3">
    <source>
        <dbReference type="PROSITE-ProRule" id="PRU00192"/>
    </source>
</evidence>
<organism evidence="6 7">
    <name type="scientific">Scleropages formosus</name>
    <name type="common">Asian bonytongue</name>
    <name type="synonym">Osteoglossum formosum</name>
    <dbReference type="NCBI Taxonomy" id="113540"/>
    <lineage>
        <taxon>Eukaryota</taxon>
        <taxon>Metazoa</taxon>
        <taxon>Chordata</taxon>
        <taxon>Craniata</taxon>
        <taxon>Vertebrata</taxon>
        <taxon>Euteleostomi</taxon>
        <taxon>Actinopterygii</taxon>
        <taxon>Neopterygii</taxon>
        <taxon>Teleostei</taxon>
        <taxon>Osteoglossocephala</taxon>
        <taxon>Osteoglossomorpha</taxon>
        <taxon>Osteoglossiformes</taxon>
        <taxon>Osteoglossidae</taxon>
        <taxon>Scleropages</taxon>
    </lineage>
</organism>
<dbReference type="SMART" id="SM00326">
    <property type="entry name" value="SH3"/>
    <property type="match status" value="1"/>
</dbReference>
<evidence type="ECO:0000313" key="7">
    <source>
        <dbReference type="Proteomes" id="UP000034805"/>
    </source>
</evidence>
<dbReference type="Proteomes" id="UP000034805">
    <property type="component" value="Unassembled WGS sequence"/>
</dbReference>
<dbReference type="InterPro" id="IPR050729">
    <property type="entry name" value="Rho-GAP"/>
</dbReference>
<dbReference type="EMBL" id="JARO02007014">
    <property type="protein sequence ID" value="KPP64475.1"/>
    <property type="molecule type" value="Genomic_DNA"/>
</dbReference>